<keyword evidence="3" id="KW-1185">Reference proteome</keyword>
<name>A0A6C0GU04_9BACT</name>
<accession>A0A6C0GU04</accession>
<dbReference type="Proteomes" id="UP000480178">
    <property type="component" value="Chromosome"/>
</dbReference>
<protein>
    <submittedName>
        <fullName evidence="2">Uncharacterized protein</fullName>
    </submittedName>
</protein>
<keyword evidence="1" id="KW-0812">Transmembrane</keyword>
<dbReference type="KEGG" id="rhoz:GXP67_35875"/>
<evidence type="ECO:0000313" key="2">
    <source>
        <dbReference type="EMBL" id="QHT71669.1"/>
    </source>
</evidence>
<evidence type="ECO:0000256" key="1">
    <source>
        <dbReference type="SAM" id="Phobius"/>
    </source>
</evidence>
<organism evidence="2 3">
    <name type="scientific">Rhodocytophaga rosea</name>
    <dbReference type="NCBI Taxonomy" id="2704465"/>
    <lineage>
        <taxon>Bacteria</taxon>
        <taxon>Pseudomonadati</taxon>
        <taxon>Bacteroidota</taxon>
        <taxon>Cytophagia</taxon>
        <taxon>Cytophagales</taxon>
        <taxon>Rhodocytophagaceae</taxon>
        <taxon>Rhodocytophaga</taxon>
    </lineage>
</organism>
<reference evidence="2 3" key="1">
    <citation type="submission" date="2020-01" db="EMBL/GenBank/DDBJ databases">
        <authorList>
            <person name="Kim M.K."/>
        </authorList>
    </citation>
    <scope>NUCLEOTIDE SEQUENCE [LARGE SCALE GENOMIC DNA]</scope>
    <source>
        <strain evidence="2 3">172606-1</strain>
    </source>
</reference>
<proteinExistence type="predicted"/>
<dbReference type="RefSeq" id="WP_162447602.1">
    <property type="nucleotide sequence ID" value="NZ_CP048222.1"/>
</dbReference>
<dbReference type="EMBL" id="CP048222">
    <property type="protein sequence ID" value="QHT71669.1"/>
    <property type="molecule type" value="Genomic_DNA"/>
</dbReference>
<sequence length="125" mass="14678">MKAISNEAFSFKALFQPNNRPCAKKQQAVCRFTKRPLAAFLLAVPFPTHVPADVEVYTEAKWRILEMTFYWMQWAFIYAAACMVGLYLFFFIIGFCIEKLVNKKWKRPYFTRLSISKANTWKSLS</sequence>
<gene>
    <name evidence="2" type="ORF">GXP67_35875</name>
</gene>
<feature type="transmembrane region" description="Helical" evidence="1">
    <location>
        <begin position="76"/>
        <end position="97"/>
    </location>
</feature>
<evidence type="ECO:0000313" key="3">
    <source>
        <dbReference type="Proteomes" id="UP000480178"/>
    </source>
</evidence>
<keyword evidence="1" id="KW-1133">Transmembrane helix</keyword>
<keyword evidence="1" id="KW-0472">Membrane</keyword>
<dbReference type="AlphaFoldDB" id="A0A6C0GU04"/>